<dbReference type="Proteomes" id="UP000095342">
    <property type="component" value="Chromosome"/>
</dbReference>
<gene>
    <name evidence="4" type="primary">hflD</name>
    <name evidence="5" type="ORF">BJI67_07625</name>
</gene>
<organism evidence="5 6">
    <name type="scientific">Acidihalobacter aeolianus</name>
    <dbReference type="NCBI Taxonomy" id="2792603"/>
    <lineage>
        <taxon>Bacteria</taxon>
        <taxon>Pseudomonadati</taxon>
        <taxon>Pseudomonadota</taxon>
        <taxon>Gammaproteobacteria</taxon>
        <taxon>Chromatiales</taxon>
        <taxon>Ectothiorhodospiraceae</taxon>
        <taxon>Acidihalobacter</taxon>
    </lineage>
</organism>
<dbReference type="Gene3D" id="1.10.3890.10">
    <property type="entry name" value="HflD-like"/>
    <property type="match status" value="1"/>
</dbReference>
<evidence type="ECO:0000313" key="5">
    <source>
        <dbReference type="EMBL" id="AOV16952.1"/>
    </source>
</evidence>
<keyword evidence="3 4" id="KW-0472">Membrane</keyword>
<accession>A0A1D8K7N3</accession>
<proteinExistence type="inferred from homology"/>
<dbReference type="NCBIfam" id="NF001246">
    <property type="entry name" value="PRK00218.1-2"/>
    <property type="match status" value="1"/>
</dbReference>
<comment type="subcellular location">
    <subcellularLocation>
        <location evidence="4">Cytoplasm</location>
    </subcellularLocation>
    <subcellularLocation>
        <location evidence="4">Cell membrane</location>
        <topology evidence="4">Peripheral membrane protein</topology>
        <orientation evidence="4">Cytoplasmic side</orientation>
    </subcellularLocation>
</comment>
<dbReference type="Pfam" id="PF04356">
    <property type="entry name" value="DUF489"/>
    <property type="match status" value="1"/>
</dbReference>
<dbReference type="GO" id="GO:0005737">
    <property type="term" value="C:cytoplasm"/>
    <property type="evidence" value="ECO:0007669"/>
    <property type="project" value="UniProtKB-SubCell"/>
</dbReference>
<dbReference type="KEGG" id="aaeo:BJI67_07625"/>
<dbReference type="AlphaFoldDB" id="A0A1D8K7N3"/>
<comment type="similarity">
    <text evidence="4">Belongs to the HflD family.</text>
</comment>
<dbReference type="SUPFAM" id="SSF101322">
    <property type="entry name" value="YcfC-like"/>
    <property type="match status" value="1"/>
</dbReference>
<keyword evidence="1 4" id="KW-1003">Cell membrane</keyword>
<evidence type="ECO:0000256" key="3">
    <source>
        <dbReference type="ARBA" id="ARBA00023136"/>
    </source>
</evidence>
<protein>
    <recommendedName>
        <fullName evidence="4">High frequency lysogenization protein HflD homolog</fullName>
    </recommendedName>
</protein>
<name>A0A1D8K7N3_9GAMM</name>
<dbReference type="EMBL" id="CP017448">
    <property type="protein sequence ID" value="AOV16952.1"/>
    <property type="molecule type" value="Genomic_DNA"/>
</dbReference>
<keyword evidence="6" id="KW-1185">Reference proteome</keyword>
<dbReference type="RefSeq" id="WP_070072533.1">
    <property type="nucleotide sequence ID" value="NZ_CP017448.1"/>
</dbReference>
<sequence length="205" mass="22836">MEHSLHNRTLALAAVFQCAADADQLARTGTLEPGALQPLLQSILVVDADSLEAVYGGTGNLRTGLQVLQRQLDSPERTKTIEVMRYAVSLLHLERRLAKRPEMLARLESGIENAQRQVEYFGVDHENVISSLASLYRETISELGPRIVVRGEQIHLANETVASRIRVLLLAGIRAAVLWRQAGGTRLRLLFTRKSILREVERLLA</sequence>
<evidence type="ECO:0000256" key="4">
    <source>
        <dbReference type="HAMAP-Rule" id="MF_00695"/>
    </source>
</evidence>
<keyword evidence="2 4" id="KW-0963">Cytoplasm</keyword>
<evidence type="ECO:0000256" key="1">
    <source>
        <dbReference type="ARBA" id="ARBA00022475"/>
    </source>
</evidence>
<dbReference type="InterPro" id="IPR035932">
    <property type="entry name" value="HflD-like_sf"/>
</dbReference>
<dbReference type="PANTHER" id="PTHR38100:SF1">
    <property type="entry name" value="HIGH FREQUENCY LYSOGENIZATION PROTEIN HFLD"/>
    <property type="match status" value="1"/>
</dbReference>
<reference evidence="5 6" key="1">
    <citation type="submission" date="2016-09" db="EMBL/GenBank/DDBJ databases">
        <title>Acidihalobacter prosperus V6 (DSM14174).</title>
        <authorList>
            <person name="Khaleque H.N."/>
            <person name="Ramsay J.P."/>
            <person name="Murphy R.J.T."/>
            <person name="Kaksonen A.H."/>
            <person name="Boxall N.J."/>
            <person name="Watkin E.L.J."/>
        </authorList>
    </citation>
    <scope>NUCLEOTIDE SEQUENCE [LARGE SCALE GENOMIC DNA]</scope>
    <source>
        <strain evidence="5 6">V6</strain>
    </source>
</reference>
<evidence type="ECO:0000313" key="6">
    <source>
        <dbReference type="Proteomes" id="UP000095342"/>
    </source>
</evidence>
<dbReference type="HAMAP" id="MF_00695">
    <property type="entry name" value="HflD_protein"/>
    <property type="match status" value="1"/>
</dbReference>
<dbReference type="GO" id="GO:0005886">
    <property type="term" value="C:plasma membrane"/>
    <property type="evidence" value="ECO:0007669"/>
    <property type="project" value="UniProtKB-SubCell"/>
</dbReference>
<dbReference type="PANTHER" id="PTHR38100">
    <property type="entry name" value="HIGH FREQUENCY LYSOGENIZATION PROTEIN HFLD"/>
    <property type="match status" value="1"/>
</dbReference>
<dbReference type="InterPro" id="IPR007451">
    <property type="entry name" value="HflD"/>
</dbReference>
<evidence type="ECO:0000256" key="2">
    <source>
        <dbReference type="ARBA" id="ARBA00022490"/>
    </source>
</evidence>